<keyword evidence="1" id="KW-0812">Transmembrane</keyword>
<name>A7NJ85_ROSCS</name>
<dbReference type="RefSeq" id="WP_012119983.1">
    <property type="nucleotide sequence ID" value="NC_009767.1"/>
</dbReference>
<protein>
    <recommendedName>
        <fullName evidence="4">DUF4281 domain-containing protein</fullName>
    </recommendedName>
</protein>
<sequence length="141" mass="15803">MERFFQYLNVFPMPLWLAMMFAPGNPLTERMSRPGPLFIITGLNYIVALALAVRRGQRDGAAIDFTSLEGIRKGMSSPEGAAAAWAHMLALDLFSGAWIYRECRRLNAPWQVRIPALFATLMAGPAGLMGFLLWRLRKGEE</sequence>
<keyword evidence="3" id="KW-1185">Reference proteome</keyword>
<dbReference type="HOGENOM" id="CLU_146087_0_0_0"/>
<accession>A7NJ85</accession>
<dbReference type="Proteomes" id="UP000000263">
    <property type="component" value="Chromosome"/>
</dbReference>
<dbReference type="Pfam" id="PF14108">
    <property type="entry name" value="ABA4-like"/>
    <property type="match status" value="1"/>
</dbReference>
<organism evidence="2 3">
    <name type="scientific">Roseiflexus castenholzii (strain DSM 13941 / HLO8)</name>
    <dbReference type="NCBI Taxonomy" id="383372"/>
    <lineage>
        <taxon>Bacteria</taxon>
        <taxon>Bacillati</taxon>
        <taxon>Chloroflexota</taxon>
        <taxon>Chloroflexia</taxon>
        <taxon>Chloroflexales</taxon>
        <taxon>Roseiflexineae</taxon>
        <taxon>Roseiflexaceae</taxon>
        <taxon>Roseiflexus</taxon>
    </lineage>
</organism>
<feature type="transmembrane region" description="Helical" evidence="1">
    <location>
        <begin position="112"/>
        <end position="134"/>
    </location>
</feature>
<gene>
    <name evidence="2" type="ordered locus">Rcas_1460</name>
</gene>
<evidence type="ECO:0000313" key="3">
    <source>
        <dbReference type="Proteomes" id="UP000000263"/>
    </source>
</evidence>
<feature type="transmembrane region" description="Helical" evidence="1">
    <location>
        <begin position="36"/>
        <end position="53"/>
    </location>
</feature>
<dbReference type="OrthoDB" id="345237at2"/>
<dbReference type="InterPro" id="IPR025461">
    <property type="entry name" value="ABA4-like"/>
</dbReference>
<dbReference type="STRING" id="383372.Rcas_1460"/>
<dbReference type="EMBL" id="CP000804">
    <property type="protein sequence ID" value="ABU57555.1"/>
    <property type="molecule type" value="Genomic_DNA"/>
</dbReference>
<keyword evidence="1" id="KW-1133">Transmembrane helix</keyword>
<keyword evidence="1" id="KW-0472">Membrane</keyword>
<evidence type="ECO:0008006" key="4">
    <source>
        <dbReference type="Google" id="ProtNLM"/>
    </source>
</evidence>
<reference evidence="2 3" key="1">
    <citation type="submission" date="2007-08" db="EMBL/GenBank/DDBJ databases">
        <title>Complete sequence of Roseiflexus castenholzii DSM 13941.</title>
        <authorList>
            <consortium name="US DOE Joint Genome Institute"/>
            <person name="Copeland A."/>
            <person name="Lucas S."/>
            <person name="Lapidus A."/>
            <person name="Barry K."/>
            <person name="Glavina del Rio T."/>
            <person name="Dalin E."/>
            <person name="Tice H."/>
            <person name="Pitluck S."/>
            <person name="Thompson L.S."/>
            <person name="Brettin T."/>
            <person name="Bruce D."/>
            <person name="Detter J.C."/>
            <person name="Han C."/>
            <person name="Tapia R."/>
            <person name="Schmutz J."/>
            <person name="Larimer F."/>
            <person name="Land M."/>
            <person name="Hauser L."/>
            <person name="Kyrpides N."/>
            <person name="Mikhailova N."/>
            <person name="Bryant D.A."/>
            <person name="Hanada S."/>
            <person name="Tsukatani Y."/>
            <person name="Richardson P."/>
        </authorList>
    </citation>
    <scope>NUCLEOTIDE SEQUENCE [LARGE SCALE GENOMIC DNA]</scope>
    <source>
        <strain evidence="3">DSM 13941 / HLO8</strain>
    </source>
</reference>
<dbReference type="eggNOG" id="ENOG5030KTZ">
    <property type="taxonomic scope" value="Bacteria"/>
</dbReference>
<evidence type="ECO:0000313" key="2">
    <source>
        <dbReference type="EMBL" id="ABU57555.1"/>
    </source>
</evidence>
<feature type="transmembrane region" description="Helical" evidence="1">
    <location>
        <begin position="7"/>
        <end position="24"/>
    </location>
</feature>
<dbReference type="AlphaFoldDB" id="A7NJ85"/>
<evidence type="ECO:0000256" key="1">
    <source>
        <dbReference type="SAM" id="Phobius"/>
    </source>
</evidence>
<proteinExistence type="predicted"/>
<dbReference type="KEGG" id="rca:Rcas_1460"/>